<reference evidence="2" key="1">
    <citation type="submission" date="2020-01" db="EMBL/GenBank/DDBJ databases">
        <title>Draft genome sequence of the Termite Coptotermes fromosanus.</title>
        <authorList>
            <person name="Itakura S."/>
            <person name="Yosikawa Y."/>
            <person name="Umezawa K."/>
        </authorList>
    </citation>
    <scope>NUCLEOTIDE SEQUENCE [LARGE SCALE GENOMIC DNA]</scope>
</reference>
<evidence type="ECO:0000313" key="2">
    <source>
        <dbReference type="Proteomes" id="UP000502823"/>
    </source>
</evidence>
<dbReference type="EMBL" id="BLKM01000221">
    <property type="protein sequence ID" value="GFG30436.1"/>
    <property type="molecule type" value="Genomic_DNA"/>
</dbReference>
<gene>
    <name evidence="1" type="ORF">Cfor_03678</name>
</gene>
<evidence type="ECO:0000313" key="1">
    <source>
        <dbReference type="EMBL" id="GFG30436.1"/>
    </source>
</evidence>
<dbReference type="Proteomes" id="UP000502823">
    <property type="component" value="Unassembled WGS sequence"/>
</dbReference>
<dbReference type="GO" id="GO:0032979">
    <property type="term" value="P:protein insertion into mitochondrial inner membrane from matrix"/>
    <property type="evidence" value="ECO:0007669"/>
    <property type="project" value="TreeGrafter"/>
</dbReference>
<comment type="caution">
    <text evidence="1">The sequence shown here is derived from an EMBL/GenBank/DDBJ whole genome shotgun (WGS) entry which is preliminary data.</text>
</comment>
<dbReference type="AlphaFoldDB" id="A0A6L2PDE7"/>
<keyword evidence="2" id="KW-1185">Reference proteome</keyword>
<protein>
    <recommendedName>
        <fullName evidence="3">Tim44-like domain-containing protein</fullName>
    </recommendedName>
</protein>
<dbReference type="GO" id="GO:0043022">
    <property type="term" value="F:ribosome binding"/>
    <property type="evidence" value="ECO:0007669"/>
    <property type="project" value="TreeGrafter"/>
</dbReference>
<dbReference type="GO" id="GO:0005743">
    <property type="term" value="C:mitochondrial inner membrane"/>
    <property type="evidence" value="ECO:0007669"/>
    <property type="project" value="TreeGrafter"/>
</dbReference>
<dbReference type="FunCoup" id="A0A6L2PDE7">
    <property type="interactions" value="907"/>
</dbReference>
<accession>A0A6L2PDE7</accession>
<dbReference type="OrthoDB" id="7249367at2759"/>
<dbReference type="PANTHER" id="PTHR13333">
    <property type="entry name" value="M-AAA PROTEASE-INTERACTING PROTEIN 1, MITOCHONDRIAL"/>
    <property type="match status" value="1"/>
</dbReference>
<dbReference type="InParanoid" id="A0A6L2PDE7"/>
<proteinExistence type="predicted"/>
<evidence type="ECO:0008006" key="3">
    <source>
        <dbReference type="Google" id="ProtNLM"/>
    </source>
</evidence>
<organism evidence="1 2">
    <name type="scientific">Coptotermes formosanus</name>
    <name type="common">Formosan subterranean termite</name>
    <dbReference type="NCBI Taxonomy" id="36987"/>
    <lineage>
        <taxon>Eukaryota</taxon>
        <taxon>Metazoa</taxon>
        <taxon>Ecdysozoa</taxon>
        <taxon>Arthropoda</taxon>
        <taxon>Hexapoda</taxon>
        <taxon>Insecta</taxon>
        <taxon>Pterygota</taxon>
        <taxon>Neoptera</taxon>
        <taxon>Polyneoptera</taxon>
        <taxon>Dictyoptera</taxon>
        <taxon>Blattodea</taxon>
        <taxon>Blattoidea</taxon>
        <taxon>Termitoidae</taxon>
        <taxon>Rhinotermitidae</taxon>
        <taxon>Coptotermes</taxon>
    </lineage>
</organism>
<dbReference type="PANTHER" id="PTHR13333:SF5">
    <property type="entry name" value="M-AAA PROTEASE-INTERACTING PROTEIN 1, MITOCHONDRIAL"/>
    <property type="match status" value="1"/>
</dbReference>
<sequence length="309" mass="36176">MAVSMWKRSVVCSHSKICRFYFSVIGMACRSIHNAPLPRKVTFSTELRLGRMERNFINRECCLSNKITCMHKHIVDTFHMGASCSVKKSTQTRNLQTRNAGVRRWYSDDRGPPREKLPNLMDFPEIVWPTVIKAFRNWILTNILIKPYFDKDFGLPDFIRGSKQAVEYVSGCISRGDFTALENVVTQDALQELKRNTSTFTLQQRQELAVSKEDIYFCFPYEIGIMFINDDKNEQKRFVEITMCYHVLRGLKLLREQGITPPLNMGMLPEYTHKLYICNYRFIREFTKGVEDQWTVNIVNHFKPSDHIS</sequence>
<name>A0A6L2PDE7_COPFO</name>